<dbReference type="EMBL" id="VUOB01000094">
    <property type="protein sequence ID" value="KAA2249544.1"/>
    <property type="molecule type" value="Genomic_DNA"/>
</dbReference>
<dbReference type="AlphaFoldDB" id="A0A5B2WEQ3"/>
<evidence type="ECO:0000313" key="2">
    <source>
        <dbReference type="Proteomes" id="UP000323454"/>
    </source>
</evidence>
<organism evidence="1 2">
    <name type="scientific">Solihabitans fulvus</name>
    <dbReference type="NCBI Taxonomy" id="1892852"/>
    <lineage>
        <taxon>Bacteria</taxon>
        <taxon>Bacillati</taxon>
        <taxon>Actinomycetota</taxon>
        <taxon>Actinomycetes</taxon>
        <taxon>Pseudonocardiales</taxon>
        <taxon>Pseudonocardiaceae</taxon>
        <taxon>Solihabitans</taxon>
    </lineage>
</organism>
<keyword evidence="2" id="KW-1185">Reference proteome</keyword>
<comment type="caution">
    <text evidence="1">The sequence shown here is derived from an EMBL/GenBank/DDBJ whole genome shotgun (WGS) entry which is preliminary data.</text>
</comment>
<dbReference type="RefSeq" id="WP_149855017.1">
    <property type="nucleotide sequence ID" value="NZ_VUOB01000094.1"/>
</dbReference>
<reference evidence="1 2" key="2">
    <citation type="submission" date="2019-09" db="EMBL/GenBank/DDBJ databases">
        <authorList>
            <person name="Jin C."/>
        </authorList>
    </citation>
    <scope>NUCLEOTIDE SEQUENCE [LARGE SCALE GENOMIC DNA]</scope>
    <source>
        <strain evidence="1 2">AN110305</strain>
    </source>
</reference>
<evidence type="ECO:0000313" key="1">
    <source>
        <dbReference type="EMBL" id="KAA2249544.1"/>
    </source>
</evidence>
<gene>
    <name evidence="1" type="ORF">F0L68_39325</name>
</gene>
<dbReference type="Proteomes" id="UP000323454">
    <property type="component" value="Unassembled WGS sequence"/>
</dbReference>
<accession>A0A5B2WEQ3</accession>
<protein>
    <submittedName>
        <fullName evidence="1">Uncharacterized protein</fullName>
    </submittedName>
</protein>
<proteinExistence type="predicted"/>
<sequence length="68" mass="7827">MVDLSTLSRDELVNVARDAILAENDELWDQVGAELQTRTADDRKAGSLFRKEAAMHRAKRWARRRNTT</sequence>
<name>A0A5B2WEQ3_9PSEU</name>
<reference evidence="1 2" key="1">
    <citation type="submission" date="2019-09" db="EMBL/GenBank/DDBJ databases">
        <title>Goodfellowia gen. nov., a new genus of the Pseudonocardineae related to Actinoalloteichus, containing Goodfellowia coeruleoviolacea gen. nov., comb. nov. gen. nov., comb. nov.</title>
        <authorList>
            <person name="Labeda D."/>
        </authorList>
    </citation>
    <scope>NUCLEOTIDE SEQUENCE [LARGE SCALE GENOMIC DNA]</scope>
    <source>
        <strain evidence="1 2">AN110305</strain>
    </source>
</reference>